<dbReference type="OMA" id="ACWKRFD"/>
<reference evidence="2" key="2">
    <citation type="submission" date="2010-04" db="EMBL/GenBank/DDBJ databases">
        <authorList>
            <person name="Buell R."/>
            <person name="Hamilton J."/>
            <person name="Hostetler J."/>
        </authorList>
    </citation>
    <scope>NUCLEOTIDE SEQUENCE [LARGE SCALE GENOMIC DNA]</scope>
    <source>
        <strain evidence="2">DAOM:BR144</strain>
    </source>
</reference>
<name>K3W6P1_GLOUD</name>
<reference evidence="2" key="1">
    <citation type="journal article" date="2010" name="Genome Biol.">
        <title>Genome sequence of the necrotrophic plant pathogen Pythium ultimum reveals original pathogenicity mechanisms and effector repertoire.</title>
        <authorList>
            <person name="Levesque C.A."/>
            <person name="Brouwer H."/>
            <person name="Cano L."/>
            <person name="Hamilton J.P."/>
            <person name="Holt C."/>
            <person name="Huitema E."/>
            <person name="Raffaele S."/>
            <person name="Robideau G.P."/>
            <person name="Thines M."/>
            <person name="Win J."/>
            <person name="Zerillo M.M."/>
            <person name="Beakes G.W."/>
            <person name="Boore J.L."/>
            <person name="Busam D."/>
            <person name="Dumas B."/>
            <person name="Ferriera S."/>
            <person name="Fuerstenberg S.I."/>
            <person name="Gachon C.M."/>
            <person name="Gaulin E."/>
            <person name="Govers F."/>
            <person name="Grenville-Briggs L."/>
            <person name="Horner N."/>
            <person name="Hostetler J."/>
            <person name="Jiang R.H."/>
            <person name="Johnson J."/>
            <person name="Krajaejun T."/>
            <person name="Lin H."/>
            <person name="Meijer H.J."/>
            <person name="Moore B."/>
            <person name="Morris P."/>
            <person name="Phuntmart V."/>
            <person name="Puiu D."/>
            <person name="Shetty J."/>
            <person name="Stajich J.E."/>
            <person name="Tripathy S."/>
            <person name="Wawra S."/>
            <person name="van West P."/>
            <person name="Whitty B.R."/>
            <person name="Coutinho P.M."/>
            <person name="Henrissat B."/>
            <person name="Martin F."/>
            <person name="Thomas P.D."/>
            <person name="Tyler B.M."/>
            <person name="De Vries R.P."/>
            <person name="Kamoun S."/>
            <person name="Yandell M."/>
            <person name="Tisserat N."/>
            <person name="Buell C.R."/>
        </authorList>
    </citation>
    <scope>NUCLEOTIDE SEQUENCE</scope>
    <source>
        <strain evidence="2">DAOM:BR144</strain>
    </source>
</reference>
<dbReference type="VEuPathDB" id="FungiDB:PYU1_G000632"/>
<evidence type="ECO:0000313" key="1">
    <source>
        <dbReference type="EnsemblProtists" id="PYU1_T000632"/>
    </source>
</evidence>
<dbReference type="AlphaFoldDB" id="K3W6P1"/>
<dbReference type="Proteomes" id="UP000019132">
    <property type="component" value="Unassembled WGS sequence"/>
</dbReference>
<protein>
    <recommendedName>
        <fullName evidence="3">Mitochondrial resolvase Ydc2 catalytic domain-containing protein</fullName>
    </recommendedName>
</protein>
<keyword evidence="2" id="KW-1185">Reference proteome</keyword>
<dbReference type="eggNOG" id="ENOG502RXFR">
    <property type="taxonomic scope" value="Eukaryota"/>
</dbReference>
<evidence type="ECO:0008006" key="3">
    <source>
        <dbReference type="Google" id="ProtNLM"/>
    </source>
</evidence>
<dbReference type="InterPro" id="IPR036397">
    <property type="entry name" value="RNaseH_sf"/>
</dbReference>
<reference evidence="1" key="3">
    <citation type="submission" date="2015-02" db="UniProtKB">
        <authorList>
            <consortium name="EnsemblProtists"/>
        </authorList>
    </citation>
    <scope>IDENTIFICATION</scope>
    <source>
        <strain evidence="1">DAOM BR144</strain>
    </source>
</reference>
<proteinExistence type="predicted"/>
<dbReference type="EMBL" id="GL376620">
    <property type="status" value="NOT_ANNOTATED_CDS"/>
    <property type="molecule type" value="Genomic_DNA"/>
</dbReference>
<dbReference type="Gene3D" id="3.30.420.10">
    <property type="entry name" value="Ribonuclease H-like superfamily/Ribonuclease H"/>
    <property type="match status" value="1"/>
</dbReference>
<evidence type="ECO:0000313" key="2">
    <source>
        <dbReference type="Proteomes" id="UP000019132"/>
    </source>
</evidence>
<accession>K3W6P1</accession>
<dbReference type="GO" id="GO:0003676">
    <property type="term" value="F:nucleic acid binding"/>
    <property type="evidence" value="ECO:0007669"/>
    <property type="project" value="InterPro"/>
</dbReference>
<dbReference type="EnsemblProtists" id="PYU1_T000632">
    <property type="protein sequence ID" value="PYU1_T000632"/>
    <property type="gene ID" value="PYU1_G000632"/>
</dbReference>
<dbReference type="InParanoid" id="K3W6P1"/>
<organism evidence="1 2">
    <name type="scientific">Globisporangium ultimum (strain ATCC 200006 / CBS 805.95 / DAOM BR144)</name>
    <name type="common">Pythium ultimum</name>
    <dbReference type="NCBI Taxonomy" id="431595"/>
    <lineage>
        <taxon>Eukaryota</taxon>
        <taxon>Sar</taxon>
        <taxon>Stramenopiles</taxon>
        <taxon>Oomycota</taxon>
        <taxon>Peronosporomycetes</taxon>
        <taxon>Pythiales</taxon>
        <taxon>Pythiaceae</taxon>
        <taxon>Globisporangium</taxon>
    </lineage>
</organism>
<dbReference type="HOGENOM" id="CLU_864566_0_0_1"/>
<sequence length="341" mass="38005">MVKAAIAKAPALRRNTKRILEALHASGIERHTASLIRESPPLRVLGLDINTNSTGYAVLNENGRVCTWGHIPTAHVQSSDILGIAHAIDVALKDVYSSTLAVHTDNNTRQVGDLHWHVGIEDFMRMYRFGRFHNKGIFQLAQLNGIVSYACWQRFDCPPPVHTHPSAARAFFSIAATKKTKTSARGSETDIKEQVMSFVQQQEPHFFVSPLNAERESKHVGNQDAETSIFAKNRHGNFSEAAFDVADAYVVAAFTRWRHFEAKLLAHPELIDTFSETYMQMTIAHAESKTAKKSAKPNAEERALLDMGAKAKQTYLQSLFAHGVEEWVKKSHMQLCGGTQS</sequence>